<dbReference type="PANTHER" id="PTHR36617">
    <property type="entry name" value="PROTEIN, PUTATIVE-RELATED"/>
    <property type="match status" value="1"/>
</dbReference>
<protein>
    <submittedName>
        <fullName evidence="1">RNA-directed DNA polymerase, eukaryota, reverse transcriptase zinc-binding domain protein</fullName>
    </submittedName>
</protein>
<name>A0A6L2LC11_TANCI</name>
<proteinExistence type="predicted"/>
<dbReference type="EMBL" id="BKCJ010004005">
    <property type="protein sequence ID" value="GEU58447.1"/>
    <property type="molecule type" value="Genomic_DNA"/>
</dbReference>
<dbReference type="PANTHER" id="PTHR36617:SF5">
    <property type="entry name" value="OS05G0421675 PROTEIN"/>
    <property type="match status" value="1"/>
</dbReference>
<dbReference type="GO" id="GO:0003964">
    <property type="term" value="F:RNA-directed DNA polymerase activity"/>
    <property type="evidence" value="ECO:0007669"/>
    <property type="project" value="UniProtKB-KW"/>
</dbReference>
<gene>
    <name evidence="1" type="ORF">Tci_030425</name>
</gene>
<comment type="caution">
    <text evidence="1">The sequence shown here is derived from an EMBL/GenBank/DDBJ whole genome shotgun (WGS) entry which is preliminary data.</text>
</comment>
<keyword evidence="1" id="KW-0548">Nucleotidyltransferase</keyword>
<evidence type="ECO:0000313" key="1">
    <source>
        <dbReference type="EMBL" id="GEU58447.1"/>
    </source>
</evidence>
<dbReference type="AlphaFoldDB" id="A0A6L2LC11"/>
<accession>A0A6L2LC11</accession>
<reference evidence="1" key="1">
    <citation type="journal article" date="2019" name="Sci. Rep.">
        <title>Draft genome of Tanacetum cinerariifolium, the natural source of mosquito coil.</title>
        <authorList>
            <person name="Yamashiro T."/>
            <person name="Shiraishi A."/>
            <person name="Satake H."/>
            <person name="Nakayama K."/>
        </authorList>
    </citation>
    <scope>NUCLEOTIDE SEQUENCE</scope>
</reference>
<organism evidence="1">
    <name type="scientific">Tanacetum cinerariifolium</name>
    <name type="common">Dalmatian daisy</name>
    <name type="synonym">Chrysanthemum cinerariifolium</name>
    <dbReference type="NCBI Taxonomy" id="118510"/>
    <lineage>
        <taxon>Eukaryota</taxon>
        <taxon>Viridiplantae</taxon>
        <taxon>Streptophyta</taxon>
        <taxon>Embryophyta</taxon>
        <taxon>Tracheophyta</taxon>
        <taxon>Spermatophyta</taxon>
        <taxon>Magnoliopsida</taxon>
        <taxon>eudicotyledons</taxon>
        <taxon>Gunneridae</taxon>
        <taxon>Pentapetalae</taxon>
        <taxon>asterids</taxon>
        <taxon>campanulids</taxon>
        <taxon>Asterales</taxon>
        <taxon>Asteraceae</taxon>
        <taxon>Asteroideae</taxon>
        <taxon>Anthemideae</taxon>
        <taxon>Anthemidinae</taxon>
        <taxon>Tanacetum</taxon>
    </lineage>
</organism>
<keyword evidence="1" id="KW-0808">Transferase</keyword>
<keyword evidence="1" id="KW-0695">RNA-directed DNA polymerase</keyword>
<sequence length="216" mass="24665">MSIFKVPIEILNSMEAIRSKFFNGMEPSTNKITWAAWNKVLASKENGGLGVSSYDALNRALLLKWVWRFISQNGSLWFRVIKALYGTSIESHPVNLLSNWCSIIRELHLLVGKGFHFLDHCKKRIGNGRDTCFWYDNWLGDKPPKDLFPRLFAFELNKEVTVADKVQGVVSSSFRRPVRAGSEYQHLTDLNSLMESVSLSHSCDKWICDLSSDGEF</sequence>